<feature type="domain" description="Methionyl/Leucyl tRNA synthetase" evidence="13">
    <location>
        <begin position="16"/>
        <end position="148"/>
    </location>
</feature>
<dbReference type="GO" id="GO:0005829">
    <property type="term" value="C:cytosol"/>
    <property type="evidence" value="ECO:0007669"/>
    <property type="project" value="TreeGrafter"/>
</dbReference>
<dbReference type="Pfam" id="PF09334">
    <property type="entry name" value="tRNA-synt_1g"/>
    <property type="match status" value="1"/>
</dbReference>
<dbReference type="InterPro" id="IPR009080">
    <property type="entry name" value="tRNAsynth_Ia_anticodon-bd"/>
</dbReference>
<comment type="caution">
    <text evidence="15">The sequence shown here is derived from an EMBL/GenBank/DDBJ whole genome shotgun (WGS) entry which is preliminary data.</text>
</comment>
<reference evidence="16" key="1">
    <citation type="journal article" date="2018" name="Sci. Rep.">
        <title>Lignite coal burning seam in the remote Altai Mountains harbors a hydrogen-driven thermophilic microbial community.</title>
        <authorList>
            <person name="Kadnikov V.V."/>
            <person name="Mardanov A.V."/>
            <person name="Ivasenko D.A."/>
            <person name="Antsiferov D.V."/>
            <person name="Beletsky A.V."/>
            <person name="Karnachuk O.V."/>
            <person name="Ravin N.V."/>
        </authorList>
    </citation>
    <scope>NUCLEOTIDE SEQUENCE [LARGE SCALE GENOMIC DNA]</scope>
</reference>
<dbReference type="Gene3D" id="3.40.50.620">
    <property type="entry name" value="HUPs"/>
    <property type="match status" value="2"/>
</dbReference>
<dbReference type="InterPro" id="IPR013155">
    <property type="entry name" value="M/V/L/I-tRNA-synth_anticd-bd"/>
</dbReference>
<keyword evidence="4 9" id="KW-0547">Nucleotide-binding</keyword>
<dbReference type="EMBL" id="PEBX01000126">
    <property type="protein sequence ID" value="PTQ55380.1"/>
    <property type="molecule type" value="Genomic_DNA"/>
</dbReference>
<dbReference type="FunFam" id="3.40.50.620:FF:000077">
    <property type="entry name" value="Leucine--tRNA ligase"/>
    <property type="match status" value="1"/>
</dbReference>
<evidence type="ECO:0000259" key="11">
    <source>
        <dbReference type="Pfam" id="PF00133"/>
    </source>
</evidence>
<dbReference type="GO" id="GO:0005524">
    <property type="term" value="F:ATP binding"/>
    <property type="evidence" value="ECO:0007669"/>
    <property type="project" value="UniProtKB-UniRule"/>
</dbReference>
<evidence type="ECO:0000256" key="7">
    <source>
        <dbReference type="ARBA" id="ARBA00023146"/>
    </source>
</evidence>
<feature type="short sequence motif" description="'KMSKS' region" evidence="9">
    <location>
        <begin position="554"/>
        <end position="558"/>
    </location>
</feature>
<dbReference type="SUPFAM" id="SSF52374">
    <property type="entry name" value="Nucleotidylyl transferase"/>
    <property type="match status" value="1"/>
</dbReference>
<evidence type="ECO:0000256" key="1">
    <source>
        <dbReference type="ARBA" id="ARBA00005594"/>
    </source>
</evidence>
<gene>
    <name evidence="9" type="primary">leuS</name>
    <name evidence="15" type="ORF">BSOLF_2270</name>
</gene>
<dbReference type="GO" id="GO:0002161">
    <property type="term" value="F:aminoacyl-tRNA deacylase activity"/>
    <property type="evidence" value="ECO:0007669"/>
    <property type="project" value="InterPro"/>
</dbReference>
<dbReference type="NCBIfam" id="TIGR00396">
    <property type="entry name" value="leuS_bact"/>
    <property type="match status" value="1"/>
</dbReference>
<dbReference type="InterPro" id="IPR009008">
    <property type="entry name" value="Val/Leu/Ile-tRNA-synth_edit"/>
</dbReference>
<evidence type="ECO:0000256" key="6">
    <source>
        <dbReference type="ARBA" id="ARBA00022917"/>
    </source>
</evidence>
<keyword evidence="2 9" id="KW-0963">Cytoplasm</keyword>
<comment type="caution">
    <text evidence="9">Lacks conserved residue(s) required for the propagation of feature annotation.</text>
</comment>
<evidence type="ECO:0000256" key="3">
    <source>
        <dbReference type="ARBA" id="ARBA00022598"/>
    </source>
</evidence>
<dbReference type="GO" id="GO:0006429">
    <property type="term" value="P:leucyl-tRNA aminoacylation"/>
    <property type="evidence" value="ECO:0007669"/>
    <property type="project" value="UniProtKB-UniRule"/>
</dbReference>
<dbReference type="InterPro" id="IPR001412">
    <property type="entry name" value="aa-tRNA-synth_I_CS"/>
</dbReference>
<keyword evidence="7 9" id="KW-0030">Aminoacyl-tRNA synthetase</keyword>
<dbReference type="FunFam" id="3.40.50.620:FF:000056">
    <property type="entry name" value="Leucine--tRNA ligase"/>
    <property type="match status" value="1"/>
</dbReference>
<feature type="binding site" evidence="9">
    <location>
        <position position="557"/>
    </location>
    <ligand>
        <name>ATP</name>
        <dbReference type="ChEBI" id="CHEBI:30616"/>
    </ligand>
</feature>
<evidence type="ECO:0000259" key="13">
    <source>
        <dbReference type="Pfam" id="PF09334"/>
    </source>
</evidence>
<sequence>MSEVDTQKPKFYVLDMFPYPSGAGLHVGHPEGYTATDIIARMKRMQGYNVLHPMGWDAFGLPAEQYALDTGNNPREFTQKNIATFKRQIKSLGFSYDWSREINTTDPKYYKWTQWIFLKLYEKGLAYMAEVPVNWCPALGTVLSDEEVIDGKSERGGHPVERRPMRQWILKITAYADRLLDDLEKLDWPEHIKEMQRNWIGRSDGAEIDFMLEDGSDHITVFTTRPDTLFGATYLVLAPEHALVEKLTRPEQKAYVEAYQDRTRRKSDLERTDLNKEKTGVWTGGYALHPVTGEKLPVWIADYVLGHYGTGGIMAVPGHDERDYEFAKVMQLPIVEVVRGGNLEEGAYTGDGEHINSDFLNGLYVAEAKEKMIAWLEAHGKGRRKRTYRLRDWLFSRQRYWGEPIPILHLEDGTTKPVKEEDLPVLLPETDHIRPSGTGESPLANIHDWVHTVDPDTGRVARRETNTMPQWAGSSWYFLRFIDPHNEERFADPEKLAYWLPVDLYIGGAEHAVLHLLYARFWHKVLYDLGLVPTDEPFQKLFNQGMILGENHEKMSKSRGNVVNPDDIVKSHGADALRLYEMFMGPLEASKAWSTSGLDGARRFLDRIYRLFVAEDGTLSKRIVTTKNVRPMQDLSAIADLSGEGVVPVQHVVHHAEHDTEWVREAADVSEAALVARENGAQREVPVDEAFLRLYHQTVKKVTDDYEALKFNTAISQLMVFVNEAYKRDEIPAWMMEGFVKLISPITPHLGEELWQRLGYKESLAYEPWPTYDVRYLESDEIEIVIQVNGKVRAHLTVTRGLDQETLKRAALSLDEVTRHLAGEPKKVIIVPDKLVNIVV</sequence>
<evidence type="ECO:0000313" key="16">
    <source>
        <dbReference type="Proteomes" id="UP000244338"/>
    </source>
</evidence>
<comment type="catalytic activity">
    <reaction evidence="8 9">
        <text>tRNA(Leu) + L-leucine + ATP = L-leucyl-tRNA(Leu) + AMP + diphosphate</text>
        <dbReference type="Rhea" id="RHEA:11688"/>
        <dbReference type="Rhea" id="RHEA-COMP:9613"/>
        <dbReference type="Rhea" id="RHEA-COMP:9622"/>
        <dbReference type="ChEBI" id="CHEBI:30616"/>
        <dbReference type="ChEBI" id="CHEBI:33019"/>
        <dbReference type="ChEBI" id="CHEBI:57427"/>
        <dbReference type="ChEBI" id="CHEBI:78442"/>
        <dbReference type="ChEBI" id="CHEBI:78494"/>
        <dbReference type="ChEBI" id="CHEBI:456215"/>
        <dbReference type="EC" id="6.1.1.4"/>
    </reaction>
</comment>
<dbReference type="PANTHER" id="PTHR43740:SF2">
    <property type="entry name" value="LEUCINE--TRNA LIGASE, MITOCHONDRIAL"/>
    <property type="match status" value="1"/>
</dbReference>
<evidence type="ECO:0000256" key="5">
    <source>
        <dbReference type="ARBA" id="ARBA00022840"/>
    </source>
</evidence>
<feature type="domain" description="Methionyl/Valyl/Leucyl/Isoleucyl-tRNA synthetase anticodon-binding" evidence="12">
    <location>
        <begin position="688"/>
        <end position="803"/>
    </location>
</feature>
<evidence type="ECO:0000256" key="2">
    <source>
        <dbReference type="ARBA" id="ARBA00022490"/>
    </source>
</evidence>
<dbReference type="EC" id="6.1.1.4" evidence="9"/>
<dbReference type="InterPro" id="IPR002300">
    <property type="entry name" value="aa-tRNA-synth_Ia"/>
</dbReference>
<comment type="similarity">
    <text evidence="1 9 10">Belongs to the class-I aminoacyl-tRNA synthetase family.</text>
</comment>
<proteinExistence type="inferred from homology"/>
<dbReference type="InterPro" id="IPR014729">
    <property type="entry name" value="Rossmann-like_a/b/a_fold"/>
</dbReference>
<dbReference type="InterPro" id="IPR025709">
    <property type="entry name" value="Leu_tRNA-synth_edit"/>
</dbReference>
<dbReference type="PANTHER" id="PTHR43740">
    <property type="entry name" value="LEUCYL-TRNA SYNTHETASE"/>
    <property type="match status" value="1"/>
</dbReference>
<dbReference type="Gene3D" id="1.10.730.10">
    <property type="entry name" value="Isoleucyl-tRNA Synthetase, Domain 1"/>
    <property type="match status" value="2"/>
</dbReference>
<evidence type="ECO:0000259" key="14">
    <source>
        <dbReference type="Pfam" id="PF13603"/>
    </source>
</evidence>
<dbReference type="HAMAP" id="MF_00049_B">
    <property type="entry name" value="Leu_tRNA_synth_B"/>
    <property type="match status" value="1"/>
</dbReference>
<dbReference type="SUPFAM" id="SSF47323">
    <property type="entry name" value="Anticodon-binding domain of a subclass of class I aminoacyl-tRNA synthetases"/>
    <property type="match status" value="1"/>
</dbReference>
<keyword evidence="6 9" id="KW-0648">Protein biosynthesis</keyword>
<evidence type="ECO:0000256" key="9">
    <source>
        <dbReference type="HAMAP-Rule" id="MF_00049"/>
    </source>
</evidence>
<dbReference type="CDD" id="cd07958">
    <property type="entry name" value="Anticodon_Ia_Leu_BEm"/>
    <property type="match status" value="1"/>
</dbReference>
<organism evidence="15 16">
    <name type="scientific">Candidatus Carbonibacillus altaicus</name>
    <dbReference type="NCBI Taxonomy" id="2163959"/>
    <lineage>
        <taxon>Bacteria</taxon>
        <taxon>Bacillati</taxon>
        <taxon>Bacillota</taxon>
        <taxon>Bacilli</taxon>
        <taxon>Bacillales</taxon>
        <taxon>Candidatus Carbonibacillus</taxon>
    </lineage>
</organism>
<dbReference type="FunFam" id="1.10.730.10:FF:000002">
    <property type="entry name" value="Leucine--tRNA ligase"/>
    <property type="match status" value="1"/>
</dbReference>
<evidence type="ECO:0000256" key="4">
    <source>
        <dbReference type="ARBA" id="ARBA00022741"/>
    </source>
</evidence>
<evidence type="ECO:0000259" key="12">
    <source>
        <dbReference type="Pfam" id="PF08264"/>
    </source>
</evidence>
<keyword evidence="3 9" id="KW-0436">Ligase</keyword>
<dbReference type="Pfam" id="PF08264">
    <property type="entry name" value="Anticodon_1"/>
    <property type="match status" value="1"/>
</dbReference>
<name>A0A2R6XY91_9BACL</name>
<accession>A0A2R6XY91</accession>
<dbReference type="AlphaFoldDB" id="A0A2R6XY91"/>
<keyword evidence="5 9" id="KW-0067">ATP-binding</keyword>
<dbReference type="InterPro" id="IPR015413">
    <property type="entry name" value="Methionyl/Leucyl_tRNA_Synth"/>
</dbReference>
<dbReference type="GO" id="GO:0004823">
    <property type="term" value="F:leucine-tRNA ligase activity"/>
    <property type="evidence" value="ECO:0007669"/>
    <property type="project" value="UniProtKB-UniRule"/>
</dbReference>
<evidence type="ECO:0000256" key="8">
    <source>
        <dbReference type="ARBA" id="ARBA00047469"/>
    </source>
</evidence>
<dbReference type="CDD" id="cd00812">
    <property type="entry name" value="LeuRS_core"/>
    <property type="match status" value="1"/>
</dbReference>
<evidence type="ECO:0000313" key="15">
    <source>
        <dbReference type="EMBL" id="PTQ55380.1"/>
    </source>
</evidence>
<dbReference type="Pfam" id="PF00133">
    <property type="entry name" value="tRNA-synt_1"/>
    <property type="match status" value="1"/>
</dbReference>
<feature type="domain" description="Aminoacyl-tRNA synthetase class Ia" evidence="11">
    <location>
        <begin position="390"/>
        <end position="580"/>
    </location>
</feature>
<dbReference type="PROSITE" id="PS00178">
    <property type="entry name" value="AA_TRNA_LIGASE_I"/>
    <property type="match status" value="1"/>
</dbReference>
<dbReference type="InterPro" id="IPR002302">
    <property type="entry name" value="Leu-tRNA-ligase"/>
</dbReference>
<dbReference type="Pfam" id="PF13603">
    <property type="entry name" value="tRNA-synt_1_2"/>
    <property type="match status" value="1"/>
</dbReference>
<comment type="subcellular location">
    <subcellularLocation>
        <location evidence="9">Cytoplasm</location>
    </subcellularLocation>
</comment>
<protein>
    <recommendedName>
        <fullName evidence="9">Leucine--tRNA ligase</fullName>
        <ecNumber evidence="9">6.1.1.4</ecNumber>
    </recommendedName>
    <alternativeName>
        <fullName evidence="9">Leucyl-tRNA synthetase</fullName>
        <shortName evidence="9">LeuRS</shortName>
    </alternativeName>
</protein>
<dbReference type="SUPFAM" id="SSF50677">
    <property type="entry name" value="ValRS/IleRS/LeuRS editing domain"/>
    <property type="match status" value="1"/>
</dbReference>
<dbReference type="PRINTS" id="PR00985">
    <property type="entry name" value="TRNASYNTHLEU"/>
</dbReference>
<feature type="domain" description="Leucyl-tRNA synthetase editing" evidence="14">
    <location>
        <begin position="197"/>
        <end position="377"/>
    </location>
</feature>
<evidence type="ECO:0000256" key="10">
    <source>
        <dbReference type="RuleBase" id="RU363035"/>
    </source>
</evidence>
<dbReference type="Proteomes" id="UP000244338">
    <property type="component" value="Unassembled WGS sequence"/>
</dbReference>